<reference evidence="3 4" key="1">
    <citation type="submission" date="2019-02" db="EMBL/GenBank/DDBJ databases">
        <title>Genomic Encyclopedia of Archaeal and Bacterial Type Strains, Phase II (KMG-II): from individual species to whole genera.</title>
        <authorList>
            <person name="Goeker M."/>
        </authorList>
    </citation>
    <scope>NUCLEOTIDE SEQUENCE [LARGE SCALE GENOMIC DNA]</scope>
    <source>
        <strain evidence="3 4">DSM 21411</strain>
    </source>
</reference>
<dbReference type="InterPro" id="IPR013766">
    <property type="entry name" value="Thioredoxin_domain"/>
</dbReference>
<dbReference type="RefSeq" id="WP_130275277.1">
    <property type="nucleotide sequence ID" value="NZ_SGXG01000001.1"/>
</dbReference>
<dbReference type="AlphaFoldDB" id="A0A4Q7PBZ4"/>
<dbReference type="Pfam" id="PF00578">
    <property type="entry name" value="AhpC-TSA"/>
    <property type="match status" value="1"/>
</dbReference>
<evidence type="ECO:0000313" key="3">
    <source>
        <dbReference type="EMBL" id="RZS96312.1"/>
    </source>
</evidence>
<dbReference type="GO" id="GO:0016491">
    <property type="term" value="F:oxidoreductase activity"/>
    <property type="evidence" value="ECO:0007669"/>
    <property type="project" value="InterPro"/>
</dbReference>
<dbReference type="EMBL" id="SGXG01000001">
    <property type="protein sequence ID" value="RZS96312.1"/>
    <property type="molecule type" value="Genomic_DNA"/>
</dbReference>
<dbReference type="InterPro" id="IPR000866">
    <property type="entry name" value="AhpC/TSA"/>
</dbReference>
<dbReference type="Gene3D" id="3.40.30.10">
    <property type="entry name" value="Glutaredoxin"/>
    <property type="match status" value="1"/>
</dbReference>
<organism evidence="3 4">
    <name type="scientific">Cecembia calidifontis</name>
    <dbReference type="NCBI Taxonomy" id="1187080"/>
    <lineage>
        <taxon>Bacteria</taxon>
        <taxon>Pseudomonadati</taxon>
        <taxon>Bacteroidota</taxon>
        <taxon>Cytophagia</taxon>
        <taxon>Cytophagales</taxon>
        <taxon>Cyclobacteriaceae</taxon>
        <taxon>Cecembia</taxon>
    </lineage>
</organism>
<feature type="transmembrane region" description="Helical" evidence="1">
    <location>
        <begin position="6"/>
        <end position="25"/>
    </location>
</feature>
<dbReference type="InterPro" id="IPR036249">
    <property type="entry name" value="Thioredoxin-like_sf"/>
</dbReference>
<feature type="domain" description="Thioredoxin" evidence="2">
    <location>
        <begin position="32"/>
        <end position="176"/>
    </location>
</feature>
<evidence type="ECO:0000313" key="4">
    <source>
        <dbReference type="Proteomes" id="UP000292209"/>
    </source>
</evidence>
<keyword evidence="1" id="KW-0472">Membrane</keyword>
<dbReference type="OrthoDB" id="662072at2"/>
<proteinExistence type="predicted"/>
<dbReference type="GO" id="GO:0016209">
    <property type="term" value="F:antioxidant activity"/>
    <property type="evidence" value="ECO:0007669"/>
    <property type="project" value="InterPro"/>
</dbReference>
<comment type="caution">
    <text evidence="3">The sequence shown here is derived from an EMBL/GenBank/DDBJ whole genome shotgun (WGS) entry which is preliminary data.</text>
</comment>
<keyword evidence="1" id="KW-1133">Transmembrane helix</keyword>
<dbReference type="PROSITE" id="PS51352">
    <property type="entry name" value="THIOREDOXIN_2"/>
    <property type="match status" value="1"/>
</dbReference>
<protein>
    <submittedName>
        <fullName evidence="3">AhpC/TSA family protein</fullName>
    </submittedName>
</protein>
<keyword evidence="4" id="KW-1185">Reference proteome</keyword>
<evidence type="ECO:0000259" key="2">
    <source>
        <dbReference type="PROSITE" id="PS51352"/>
    </source>
</evidence>
<gene>
    <name evidence="3" type="ORF">BC751_1881</name>
</gene>
<dbReference type="Proteomes" id="UP000292209">
    <property type="component" value="Unassembled WGS sequence"/>
</dbReference>
<sequence>MARKAYILTILSAVLLLSILIYNGIRRKTSILEAISTIPEFYFYDSIGNIVPKKELTRFNPPIVIFYFNSGCSLCKEEFYFIEKHLQEFKDAQLIFISTEDFEDIKPFAAEFNLWGKQRIHFLQDRELLFGSYFNLETVPSTLVYDHDGALLGAFKGMIAIKKIIQLVHDGSRKES</sequence>
<evidence type="ECO:0000256" key="1">
    <source>
        <dbReference type="SAM" id="Phobius"/>
    </source>
</evidence>
<name>A0A4Q7PBZ4_9BACT</name>
<dbReference type="SUPFAM" id="SSF52833">
    <property type="entry name" value="Thioredoxin-like"/>
    <property type="match status" value="1"/>
</dbReference>
<accession>A0A4Q7PBZ4</accession>
<keyword evidence="1" id="KW-0812">Transmembrane</keyword>